<evidence type="ECO:0000256" key="2">
    <source>
        <dbReference type="ARBA" id="ARBA00022679"/>
    </source>
</evidence>
<keyword evidence="4" id="KW-1185">Reference proteome</keyword>
<protein>
    <recommendedName>
        <fullName evidence="5">CoA transferase</fullName>
    </recommendedName>
</protein>
<dbReference type="PANTHER" id="PTHR48207">
    <property type="entry name" value="SUCCINATE--HYDROXYMETHYLGLUTARATE COA-TRANSFERASE"/>
    <property type="match status" value="1"/>
</dbReference>
<keyword evidence="2" id="KW-0808">Transferase</keyword>
<dbReference type="PANTHER" id="PTHR48207:SF3">
    <property type="entry name" value="SUCCINATE--HYDROXYMETHYLGLUTARATE COA-TRANSFERASE"/>
    <property type="match status" value="1"/>
</dbReference>
<comment type="similarity">
    <text evidence="1">Belongs to the CoA-transferase III family.</text>
</comment>
<dbReference type="AlphaFoldDB" id="A0AA36MLK9"/>
<dbReference type="Proteomes" id="UP001178507">
    <property type="component" value="Unassembled WGS sequence"/>
</dbReference>
<dbReference type="InterPro" id="IPR044855">
    <property type="entry name" value="CoA-Trfase_III_dom3_sf"/>
</dbReference>
<dbReference type="Gene3D" id="3.30.1540.10">
    <property type="entry name" value="formyl-coa transferase, domain 3"/>
    <property type="match status" value="1"/>
</dbReference>
<dbReference type="InterPro" id="IPR003673">
    <property type="entry name" value="CoA-Trfase_fam_III"/>
</dbReference>
<dbReference type="Gene3D" id="3.40.50.10540">
    <property type="entry name" value="Crotonobetainyl-coa:carnitine coa-transferase, domain 1"/>
    <property type="match status" value="1"/>
</dbReference>
<evidence type="ECO:0000313" key="4">
    <source>
        <dbReference type="Proteomes" id="UP001178507"/>
    </source>
</evidence>
<reference evidence="3" key="1">
    <citation type="submission" date="2023-08" db="EMBL/GenBank/DDBJ databases">
        <authorList>
            <person name="Chen Y."/>
            <person name="Shah S."/>
            <person name="Dougan E. K."/>
            <person name="Thang M."/>
            <person name="Chan C."/>
        </authorList>
    </citation>
    <scope>NUCLEOTIDE SEQUENCE</scope>
</reference>
<accession>A0AA36MLK9</accession>
<evidence type="ECO:0008006" key="5">
    <source>
        <dbReference type="Google" id="ProtNLM"/>
    </source>
</evidence>
<dbReference type="SUPFAM" id="SSF89796">
    <property type="entry name" value="CoA-transferase family III (CaiB/BaiF)"/>
    <property type="match status" value="1"/>
</dbReference>
<dbReference type="EMBL" id="CAUJNA010000147">
    <property type="protein sequence ID" value="CAJ1372630.1"/>
    <property type="molecule type" value="Genomic_DNA"/>
</dbReference>
<dbReference type="GO" id="GO:0008410">
    <property type="term" value="F:CoA-transferase activity"/>
    <property type="evidence" value="ECO:0007669"/>
    <property type="project" value="TreeGrafter"/>
</dbReference>
<gene>
    <name evidence="3" type="ORF">EVOR1521_LOCUS2663</name>
</gene>
<name>A0AA36MLK9_9DINO</name>
<proteinExistence type="inferred from homology"/>
<evidence type="ECO:0000256" key="1">
    <source>
        <dbReference type="ARBA" id="ARBA00008383"/>
    </source>
</evidence>
<evidence type="ECO:0000313" key="3">
    <source>
        <dbReference type="EMBL" id="CAJ1372630.1"/>
    </source>
</evidence>
<comment type="caution">
    <text evidence="3">The sequence shown here is derived from an EMBL/GenBank/DDBJ whole genome shotgun (WGS) entry which is preliminary data.</text>
</comment>
<sequence>MYRVVASYKPGDAQKLGLGPELRTNAPRLIYAQVTGYGLEDARVGYDAVVQAESGFTFMNGSKGEAGQPTKMPVALVDLLAAHQLKEAILLALLQRERTGEGAHVHVSLMAAAVASLANQATGYLLAGQVPQRMGSDHPSICPYGTDFYDKDGLPLILAVGSDAQFRSLCEVLGDPVLAVPRFARNEDRVAHRQELLDLLAMAIRAWRREDLLRELQRRKVPCGAIADMAAVFDTEQAQALVLRDEAGSAAGLRQACGRNWCQVR</sequence>
<dbReference type="InterPro" id="IPR023606">
    <property type="entry name" value="CoA-Trfase_III_dom_1_sf"/>
</dbReference>
<dbReference type="Pfam" id="PF02515">
    <property type="entry name" value="CoA_transf_3"/>
    <property type="match status" value="1"/>
</dbReference>
<organism evidence="3 4">
    <name type="scientific">Effrenium voratum</name>
    <dbReference type="NCBI Taxonomy" id="2562239"/>
    <lineage>
        <taxon>Eukaryota</taxon>
        <taxon>Sar</taxon>
        <taxon>Alveolata</taxon>
        <taxon>Dinophyceae</taxon>
        <taxon>Suessiales</taxon>
        <taxon>Symbiodiniaceae</taxon>
        <taxon>Effrenium</taxon>
    </lineage>
</organism>
<dbReference type="InterPro" id="IPR050483">
    <property type="entry name" value="CoA-transferase_III_domain"/>
</dbReference>